<reference evidence="3 4" key="1">
    <citation type="journal article" date="2014" name="Genome Biol. Evol.">
        <title>The genome of the myxosporean Thelohanellus kitauei shows adaptations to nutrient acquisition within its fish host.</title>
        <authorList>
            <person name="Yang Y."/>
            <person name="Xiong J."/>
            <person name="Zhou Z."/>
            <person name="Huo F."/>
            <person name="Miao W."/>
            <person name="Ran C."/>
            <person name="Liu Y."/>
            <person name="Zhang J."/>
            <person name="Feng J."/>
            <person name="Wang M."/>
            <person name="Wang M."/>
            <person name="Wang L."/>
            <person name="Yao B."/>
        </authorList>
    </citation>
    <scope>NUCLEOTIDE SEQUENCE [LARGE SCALE GENOMIC DNA]</scope>
    <source>
        <strain evidence="3">Wuqing</strain>
    </source>
</reference>
<evidence type="ECO:0000313" key="4">
    <source>
        <dbReference type="Proteomes" id="UP000031668"/>
    </source>
</evidence>
<proteinExistence type="predicted"/>
<comment type="caution">
    <text evidence="3">The sequence shown here is derived from an EMBL/GenBank/DDBJ whole genome shotgun (WGS) entry which is preliminary data.</text>
</comment>
<keyword evidence="4" id="KW-1185">Reference proteome</keyword>
<dbReference type="EMBL" id="JWZT01003819">
    <property type="protein sequence ID" value="KII65471.1"/>
    <property type="molecule type" value="Genomic_DNA"/>
</dbReference>
<dbReference type="InterPro" id="IPR011043">
    <property type="entry name" value="Gal_Oxase/kelch_b-propeller"/>
</dbReference>
<accession>A0A0C2MEB3</accession>
<dbReference type="SUPFAM" id="SSF50965">
    <property type="entry name" value="Galactose oxidase, central domain"/>
    <property type="match status" value="1"/>
</dbReference>
<gene>
    <name evidence="3" type="ORF">RF11_14394</name>
</gene>
<organism evidence="3 4">
    <name type="scientific">Thelohanellus kitauei</name>
    <name type="common">Myxosporean</name>
    <dbReference type="NCBI Taxonomy" id="669202"/>
    <lineage>
        <taxon>Eukaryota</taxon>
        <taxon>Metazoa</taxon>
        <taxon>Cnidaria</taxon>
        <taxon>Myxozoa</taxon>
        <taxon>Myxosporea</taxon>
        <taxon>Bivalvulida</taxon>
        <taxon>Platysporina</taxon>
        <taxon>Myxobolidae</taxon>
        <taxon>Thelohanellus</taxon>
    </lineage>
</organism>
<evidence type="ECO:0000256" key="2">
    <source>
        <dbReference type="ARBA" id="ARBA00022737"/>
    </source>
</evidence>
<keyword evidence="1" id="KW-0880">Kelch repeat</keyword>
<dbReference type="OrthoDB" id="10251809at2759"/>
<dbReference type="PANTHER" id="PTHR46428:SF1">
    <property type="entry name" value="KELCH DOMAIN-CONTAINING PROTEIN 10"/>
    <property type="match status" value="1"/>
</dbReference>
<evidence type="ECO:0000256" key="1">
    <source>
        <dbReference type="ARBA" id="ARBA00022441"/>
    </source>
</evidence>
<protein>
    <submittedName>
        <fullName evidence="3">Kelch domain-containing protein 10</fullName>
    </submittedName>
</protein>
<dbReference type="Pfam" id="PF24681">
    <property type="entry name" value="Kelch_KLHDC2_KLHL20_DRC7"/>
    <property type="match status" value="1"/>
</dbReference>
<sequence length="346" mass="39707">MNLRGCQAEPAYLAKYGMTSVHKFLIMYGGFNYVIPRECKELWAYNTINGIWRRYKAPVTAPNACLFPSLCAVGSIIYIFGGTELFDATLMTNSLISFNVCTTTWEILSPHTEICDLNTPPPVYGSCIFYHKEYLYVLGGMQRIGDLDAMYKFCLKTFTWSLVSQNGRKPLLTFRIFGTVFNNHGSSQINRFVNVNIFDFFTNSWTTRPTSSKTQQYPDDRNDESFTFSNNLGYLCGGKNPHTFTSYNDIWRIDLETLEWIKLDYTVQTTEFIQCTSVVNGSYLYSFEGEGNGYDRKYMLQRFTVQPPTLYRLCLESITRSPSLRNCSNYLPAAIVDELDLNNNDS</sequence>
<keyword evidence="2" id="KW-0677">Repeat</keyword>
<dbReference type="GO" id="GO:0032874">
    <property type="term" value="P:positive regulation of stress-activated MAPK cascade"/>
    <property type="evidence" value="ECO:0007669"/>
    <property type="project" value="TreeGrafter"/>
</dbReference>
<name>A0A0C2MEB3_THEKT</name>
<dbReference type="AlphaFoldDB" id="A0A0C2MEB3"/>
<dbReference type="InterPro" id="IPR015915">
    <property type="entry name" value="Kelch-typ_b-propeller"/>
</dbReference>
<dbReference type="Gene3D" id="2.120.10.80">
    <property type="entry name" value="Kelch-type beta propeller"/>
    <property type="match status" value="2"/>
</dbReference>
<dbReference type="Proteomes" id="UP000031668">
    <property type="component" value="Unassembled WGS sequence"/>
</dbReference>
<evidence type="ECO:0000313" key="3">
    <source>
        <dbReference type="EMBL" id="KII65471.1"/>
    </source>
</evidence>
<dbReference type="PANTHER" id="PTHR46428">
    <property type="entry name" value="KELCH DOMAIN-CONTAINING PROTEIN 10"/>
    <property type="match status" value="1"/>
</dbReference>
<dbReference type="InterPro" id="IPR052125">
    <property type="entry name" value="KLHDC10"/>
</dbReference>